<dbReference type="Proteomes" id="UP000657385">
    <property type="component" value="Unassembled WGS sequence"/>
</dbReference>
<name>A0A931FHJ0_9ACTN</name>
<organism evidence="2 3">
    <name type="scientific">Streptacidiphilus fuscans</name>
    <dbReference type="NCBI Taxonomy" id="2789292"/>
    <lineage>
        <taxon>Bacteria</taxon>
        <taxon>Bacillati</taxon>
        <taxon>Actinomycetota</taxon>
        <taxon>Actinomycetes</taxon>
        <taxon>Kitasatosporales</taxon>
        <taxon>Streptomycetaceae</taxon>
        <taxon>Streptacidiphilus</taxon>
    </lineage>
</organism>
<feature type="region of interest" description="Disordered" evidence="1">
    <location>
        <begin position="43"/>
        <end position="64"/>
    </location>
</feature>
<evidence type="ECO:0000313" key="2">
    <source>
        <dbReference type="EMBL" id="MBF9071886.1"/>
    </source>
</evidence>
<protein>
    <submittedName>
        <fullName evidence="2">Type I-C CRISPR-associated protein Cas7/Csd2</fullName>
    </submittedName>
</protein>
<dbReference type="InterPro" id="IPR006482">
    <property type="entry name" value="Cas7_Csh2/Csh2"/>
</dbReference>
<keyword evidence="3" id="KW-1185">Reference proteome</keyword>
<gene>
    <name evidence="2" type="primary">cas7c</name>
    <name evidence="2" type="ORF">I2501_28065</name>
</gene>
<comment type="caution">
    <text evidence="2">The sequence shown here is derived from an EMBL/GenBank/DDBJ whole genome shotgun (WGS) entry which is preliminary data.</text>
</comment>
<dbReference type="AlphaFoldDB" id="A0A931FHJ0"/>
<sequence>MPPSPVRPDRSSPHPLWRDDTVTTGIHLDPTRKHDFLFLIEATDSNPNGDPDAGGMPRTDPVSGQGLITDVAIKRKIRNTVALLNAHQPEPGYEIYVEAGVALNAQHERAYAARGDKATQADARAWMCQNFYDVRMFGAVMSTGKKPAGRVQGPMQIGFSRSIDAITPLEIGITRVTPTKQEDVDAFNNPTENKKGKETEMGTKHIVPYALYCGTGHFSAPLATRTGVTTKDLAIFWRAFQLMFEHDRASARGSLALRGLYIFTHDDAFGRAPSHSLFDRIEVKQLHDATARSFTDYGTPDIDDTDLPAGVTLTRLIG</sequence>
<dbReference type="NCBIfam" id="TIGR02589">
    <property type="entry name" value="cas_Csd2"/>
    <property type="match status" value="1"/>
</dbReference>
<accession>A0A931FHJ0</accession>
<reference evidence="2" key="1">
    <citation type="submission" date="2020-11" db="EMBL/GenBank/DDBJ databases">
        <title>Isolation and identification of active actinomycetes.</title>
        <authorList>
            <person name="Yu B."/>
        </authorList>
    </citation>
    <scope>NUCLEOTIDE SEQUENCE</scope>
    <source>
        <strain evidence="2">NEAU-YB345</strain>
    </source>
</reference>
<proteinExistence type="predicted"/>
<dbReference type="GO" id="GO:0043571">
    <property type="term" value="P:maintenance of CRISPR repeat elements"/>
    <property type="evidence" value="ECO:0007669"/>
    <property type="project" value="InterPro"/>
</dbReference>
<dbReference type="EMBL" id="JADPRT010000013">
    <property type="protein sequence ID" value="MBF9071886.1"/>
    <property type="molecule type" value="Genomic_DNA"/>
</dbReference>
<evidence type="ECO:0000313" key="3">
    <source>
        <dbReference type="Proteomes" id="UP000657385"/>
    </source>
</evidence>
<dbReference type="NCBIfam" id="TIGR01595">
    <property type="entry name" value="cas_CT1132"/>
    <property type="match status" value="1"/>
</dbReference>
<dbReference type="InterPro" id="IPR013418">
    <property type="entry name" value="CRISPR-assoc_prot_Cas7/Csd2"/>
</dbReference>
<dbReference type="Pfam" id="PF05107">
    <property type="entry name" value="Cas_Cas7"/>
    <property type="match status" value="1"/>
</dbReference>
<evidence type="ECO:0000256" key="1">
    <source>
        <dbReference type="SAM" id="MobiDB-lite"/>
    </source>
</evidence>